<gene>
    <name evidence="1" type="ORF">FSB76_21305</name>
</gene>
<dbReference type="KEGG" id="mgk:FSB76_21305"/>
<protein>
    <submittedName>
        <fullName evidence="1">Uncharacterized protein</fullName>
    </submittedName>
</protein>
<dbReference type="Proteomes" id="UP000321362">
    <property type="component" value="Chromosome"/>
</dbReference>
<proteinExistence type="predicted"/>
<dbReference type="RefSeq" id="WP_147056910.1">
    <property type="nucleotide sequence ID" value="NZ_CP042437.1"/>
</dbReference>
<accession>A0A5B8W606</accession>
<evidence type="ECO:0000313" key="1">
    <source>
        <dbReference type="EMBL" id="QEC78355.1"/>
    </source>
</evidence>
<dbReference type="AlphaFoldDB" id="A0A5B8W606"/>
<sequence>MAIIFPTPPNFDAKSFVESVHSQIKINKDFNKYAVGVTDVVEKYIDWKYTRQYKFKQYYSTFNSIDNAEQVYREFLTYGYQDLEFDSVDINDTANCKSVFIIHVPNS</sequence>
<name>A0A5B8W606_9SPHI</name>
<organism evidence="1 2">
    <name type="scientific">Mucilaginibacter ginsenosidivorax</name>
    <dbReference type="NCBI Taxonomy" id="862126"/>
    <lineage>
        <taxon>Bacteria</taxon>
        <taxon>Pseudomonadati</taxon>
        <taxon>Bacteroidota</taxon>
        <taxon>Sphingobacteriia</taxon>
        <taxon>Sphingobacteriales</taxon>
        <taxon>Sphingobacteriaceae</taxon>
        <taxon>Mucilaginibacter</taxon>
    </lineage>
</organism>
<dbReference type="EMBL" id="CP042437">
    <property type="protein sequence ID" value="QEC78355.1"/>
    <property type="molecule type" value="Genomic_DNA"/>
</dbReference>
<evidence type="ECO:0000313" key="2">
    <source>
        <dbReference type="Proteomes" id="UP000321362"/>
    </source>
</evidence>
<keyword evidence="2" id="KW-1185">Reference proteome</keyword>
<reference evidence="1 2" key="1">
    <citation type="journal article" date="2013" name="J. Microbiol.">
        <title>Mucilaginibacter ginsenosidivorax sp. nov., with ginsenoside converting activity isolated from sediment.</title>
        <authorList>
            <person name="Kim J.K."/>
            <person name="Choi T.E."/>
            <person name="Liu Q.M."/>
            <person name="Park H.Y."/>
            <person name="Yi T.H."/>
            <person name="Yoon M.H."/>
            <person name="Kim S.C."/>
            <person name="Im W.T."/>
        </authorList>
    </citation>
    <scope>NUCLEOTIDE SEQUENCE [LARGE SCALE GENOMIC DNA]</scope>
    <source>
        <strain evidence="1 2">KHI28</strain>
    </source>
</reference>